<feature type="transmembrane region" description="Helical" evidence="9">
    <location>
        <begin position="38"/>
        <end position="59"/>
    </location>
</feature>
<dbReference type="EMBL" id="BART01031579">
    <property type="protein sequence ID" value="GAH15835.1"/>
    <property type="molecule type" value="Genomic_DNA"/>
</dbReference>
<dbReference type="InterPro" id="IPR052157">
    <property type="entry name" value="BCAA_transport_permease"/>
</dbReference>
<dbReference type="InterPro" id="IPR001851">
    <property type="entry name" value="ABC_transp_permease"/>
</dbReference>
<feature type="transmembrane region" description="Helical" evidence="9">
    <location>
        <begin position="196"/>
        <end position="224"/>
    </location>
</feature>
<evidence type="ECO:0000256" key="2">
    <source>
        <dbReference type="ARBA" id="ARBA00022448"/>
    </source>
</evidence>
<feature type="non-terminal residue" evidence="10">
    <location>
        <position position="1"/>
    </location>
</feature>
<feature type="transmembrane region" description="Helical" evidence="9">
    <location>
        <begin position="163"/>
        <end position="184"/>
    </location>
</feature>
<evidence type="ECO:0000256" key="1">
    <source>
        <dbReference type="ARBA" id="ARBA00004651"/>
    </source>
</evidence>
<keyword evidence="2" id="KW-0813">Transport</keyword>
<dbReference type="PANTHER" id="PTHR11795">
    <property type="entry name" value="BRANCHED-CHAIN AMINO ACID TRANSPORT SYSTEM PERMEASE PROTEIN LIVH"/>
    <property type="match status" value="1"/>
</dbReference>
<feature type="non-terminal residue" evidence="10">
    <location>
        <position position="254"/>
    </location>
</feature>
<comment type="caution">
    <text evidence="10">The sequence shown here is derived from an EMBL/GenBank/DDBJ whole genome shotgun (WGS) entry which is preliminary data.</text>
</comment>
<sequence length="254" mass="27135">GVGGILNLAHGAYYLLASYAFYWTWLILAPIIGGTTGFFIGMVIGLIVAALVGIISYYLLIKPLKGNEINVLIGTFAIGFFCEQLVIALYDPKTHSIPTIFNDYINILGKQIQVHWIIIIVAALIIVTLVTIFINKSKLGKSIRAVSQDPEAATLMGINADRILMYTVTISALLAGVAAVLYVPVDLVAPYKGWPILTGAIAVVILGGMGSLSGSVVGAFIIGYARIATNFLIDPVYSSLVPILVIIVILIIRS</sequence>
<evidence type="ECO:0008006" key="11">
    <source>
        <dbReference type="Google" id="ProtNLM"/>
    </source>
</evidence>
<dbReference type="CDD" id="cd06582">
    <property type="entry name" value="TM_PBP1_LivH_like"/>
    <property type="match status" value="1"/>
</dbReference>
<dbReference type="GO" id="GO:0022857">
    <property type="term" value="F:transmembrane transporter activity"/>
    <property type="evidence" value="ECO:0007669"/>
    <property type="project" value="InterPro"/>
</dbReference>
<evidence type="ECO:0000256" key="9">
    <source>
        <dbReference type="SAM" id="Phobius"/>
    </source>
</evidence>
<feature type="transmembrane region" description="Helical" evidence="9">
    <location>
        <begin position="71"/>
        <end position="90"/>
    </location>
</feature>
<accession>X1E611</accession>
<reference evidence="10" key="1">
    <citation type="journal article" date="2014" name="Front. Microbiol.">
        <title>High frequency of phylogenetically diverse reductive dehalogenase-homologous genes in deep subseafloor sedimentary metagenomes.</title>
        <authorList>
            <person name="Kawai M."/>
            <person name="Futagami T."/>
            <person name="Toyoda A."/>
            <person name="Takaki Y."/>
            <person name="Nishi S."/>
            <person name="Hori S."/>
            <person name="Arai W."/>
            <person name="Tsubouchi T."/>
            <person name="Morono Y."/>
            <person name="Uchiyama I."/>
            <person name="Ito T."/>
            <person name="Fujiyama A."/>
            <person name="Inagaki F."/>
            <person name="Takami H."/>
        </authorList>
    </citation>
    <scope>NUCLEOTIDE SEQUENCE</scope>
    <source>
        <strain evidence="10">Expedition CK06-06</strain>
    </source>
</reference>
<evidence type="ECO:0000256" key="7">
    <source>
        <dbReference type="ARBA" id="ARBA00023136"/>
    </source>
</evidence>
<evidence type="ECO:0000256" key="8">
    <source>
        <dbReference type="ARBA" id="ARBA00037998"/>
    </source>
</evidence>
<keyword evidence="6 9" id="KW-1133">Transmembrane helix</keyword>
<feature type="transmembrane region" description="Helical" evidence="9">
    <location>
        <begin position="114"/>
        <end position="134"/>
    </location>
</feature>
<dbReference type="GO" id="GO:0006865">
    <property type="term" value="P:amino acid transport"/>
    <property type="evidence" value="ECO:0007669"/>
    <property type="project" value="UniProtKB-KW"/>
</dbReference>
<protein>
    <recommendedName>
        <fullName evidence="11">Branched-chain amino acid ABC transporter permease</fullName>
    </recommendedName>
</protein>
<dbReference type="AlphaFoldDB" id="X1E611"/>
<evidence type="ECO:0000313" key="10">
    <source>
        <dbReference type="EMBL" id="GAH15835.1"/>
    </source>
</evidence>
<name>X1E611_9ZZZZ</name>
<evidence type="ECO:0000256" key="5">
    <source>
        <dbReference type="ARBA" id="ARBA00022970"/>
    </source>
</evidence>
<feature type="transmembrane region" description="Helical" evidence="9">
    <location>
        <begin position="231"/>
        <end position="252"/>
    </location>
</feature>
<keyword evidence="5" id="KW-0029">Amino-acid transport</keyword>
<dbReference type="Pfam" id="PF02653">
    <property type="entry name" value="BPD_transp_2"/>
    <property type="match status" value="1"/>
</dbReference>
<organism evidence="10">
    <name type="scientific">marine sediment metagenome</name>
    <dbReference type="NCBI Taxonomy" id="412755"/>
    <lineage>
        <taxon>unclassified sequences</taxon>
        <taxon>metagenomes</taxon>
        <taxon>ecological metagenomes</taxon>
    </lineage>
</organism>
<comment type="subcellular location">
    <subcellularLocation>
        <location evidence="1">Cell membrane</location>
        <topology evidence="1">Multi-pass membrane protein</topology>
    </subcellularLocation>
</comment>
<dbReference type="PANTHER" id="PTHR11795:SF450">
    <property type="entry name" value="ABC TRANSPORTER PERMEASE PROTEIN"/>
    <property type="match status" value="1"/>
</dbReference>
<keyword evidence="7 9" id="KW-0472">Membrane</keyword>
<gene>
    <name evidence="10" type="ORF">S01H4_54826</name>
</gene>
<feature type="transmembrane region" description="Helical" evidence="9">
    <location>
        <begin position="12"/>
        <end position="32"/>
    </location>
</feature>
<keyword evidence="3" id="KW-1003">Cell membrane</keyword>
<evidence type="ECO:0000256" key="3">
    <source>
        <dbReference type="ARBA" id="ARBA00022475"/>
    </source>
</evidence>
<comment type="similarity">
    <text evidence="8">Belongs to the binding-protein-dependent transport system permease family. LivHM subfamily.</text>
</comment>
<keyword evidence="4 9" id="KW-0812">Transmembrane</keyword>
<evidence type="ECO:0000256" key="6">
    <source>
        <dbReference type="ARBA" id="ARBA00022989"/>
    </source>
</evidence>
<dbReference type="GO" id="GO:0005886">
    <property type="term" value="C:plasma membrane"/>
    <property type="evidence" value="ECO:0007669"/>
    <property type="project" value="UniProtKB-SubCell"/>
</dbReference>
<evidence type="ECO:0000256" key="4">
    <source>
        <dbReference type="ARBA" id="ARBA00022692"/>
    </source>
</evidence>
<proteinExistence type="inferred from homology"/>